<proteinExistence type="predicted"/>
<accession>A0ABQ7AM06</accession>
<reference evidence="1 2" key="1">
    <citation type="journal article" date="2020" name="BMC Genomics">
        <title>Intraspecific diversification of the crop wild relative Brassica cretica Lam. using demographic model selection.</title>
        <authorList>
            <person name="Kioukis A."/>
            <person name="Michalopoulou V.A."/>
            <person name="Briers L."/>
            <person name="Pirintsos S."/>
            <person name="Studholme D.J."/>
            <person name="Pavlidis P."/>
            <person name="Sarris P.F."/>
        </authorList>
    </citation>
    <scope>NUCLEOTIDE SEQUENCE [LARGE SCALE GENOMIC DNA]</scope>
    <source>
        <strain evidence="2">cv. PFS-1207/04</strain>
    </source>
</reference>
<keyword evidence="2" id="KW-1185">Reference proteome</keyword>
<dbReference type="EMBL" id="QGKV02002055">
    <property type="protein sequence ID" value="KAF3498729.1"/>
    <property type="molecule type" value="Genomic_DNA"/>
</dbReference>
<evidence type="ECO:0000313" key="2">
    <source>
        <dbReference type="Proteomes" id="UP000266723"/>
    </source>
</evidence>
<dbReference type="Proteomes" id="UP000266723">
    <property type="component" value="Unassembled WGS sequence"/>
</dbReference>
<protein>
    <submittedName>
        <fullName evidence="1">Uncharacterized protein</fullName>
    </submittedName>
</protein>
<evidence type="ECO:0000313" key="1">
    <source>
        <dbReference type="EMBL" id="KAF3498729.1"/>
    </source>
</evidence>
<comment type="caution">
    <text evidence="1">The sequence shown here is derived from an EMBL/GenBank/DDBJ whole genome shotgun (WGS) entry which is preliminary data.</text>
</comment>
<sequence>MGKKNLKKMERVLALHLIKKHLLVPALATAKPFLPSANKHIPFLKTLQQLKKLALVSTGTCGKGTEQGGVNSAITELSKIWVMVGFGP</sequence>
<gene>
    <name evidence="1" type="ORF">DY000_02056956</name>
</gene>
<name>A0ABQ7AM06_BRACR</name>
<organism evidence="1 2">
    <name type="scientific">Brassica cretica</name>
    <name type="common">Mustard</name>
    <dbReference type="NCBI Taxonomy" id="69181"/>
    <lineage>
        <taxon>Eukaryota</taxon>
        <taxon>Viridiplantae</taxon>
        <taxon>Streptophyta</taxon>
        <taxon>Embryophyta</taxon>
        <taxon>Tracheophyta</taxon>
        <taxon>Spermatophyta</taxon>
        <taxon>Magnoliopsida</taxon>
        <taxon>eudicotyledons</taxon>
        <taxon>Gunneridae</taxon>
        <taxon>Pentapetalae</taxon>
        <taxon>rosids</taxon>
        <taxon>malvids</taxon>
        <taxon>Brassicales</taxon>
        <taxon>Brassicaceae</taxon>
        <taxon>Brassiceae</taxon>
        <taxon>Brassica</taxon>
    </lineage>
</organism>